<dbReference type="EMBL" id="LABY01000342">
    <property type="protein sequence ID" value="KMO27756.1"/>
    <property type="molecule type" value="Genomic_DNA"/>
</dbReference>
<dbReference type="PATRIC" id="fig|298794.3.peg.5117"/>
<dbReference type="GO" id="GO:0016491">
    <property type="term" value="F:oxidoreductase activity"/>
    <property type="evidence" value="ECO:0007669"/>
    <property type="project" value="InterPro"/>
</dbReference>
<dbReference type="InterPro" id="IPR000674">
    <property type="entry name" value="Ald_Oxase/Xan_DH_a/b"/>
</dbReference>
<feature type="region of interest" description="Disordered" evidence="1">
    <location>
        <begin position="1"/>
        <end position="27"/>
    </location>
</feature>
<sequence>MDMSQPIGVTPLDTQANGPVGRPIDRVDGPLKVTGRAAYAYESREMANPAYGFVVTATIAKGRVRDIHTAAAERMPGVVHVLSHRNVPPQGEKKEQVGPLLTDTEIKHWGQPVALVVAESFE</sequence>
<dbReference type="Gene3D" id="3.90.1170.50">
    <property type="entry name" value="Aldehyde oxidase/xanthine dehydrogenase, a/b hammerhead"/>
    <property type="match status" value="1"/>
</dbReference>
<dbReference type="Pfam" id="PF01315">
    <property type="entry name" value="Ald_Xan_dh_C"/>
    <property type="match status" value="1"/>
</dbReference>
<dbReference type="InterPro" id="IPR036856">
    <property type="entry name" value="Ald_Oxase/Xan_DH_a/b_sf"/>
</dbReference>
<evidence type="ECO:0000313" key="3">
    <source>
        <dbReference type="EMBL" id="KMO27756.1"/>
    </source>
</evidence>
<dbReference type="SUPFAM" id="SSF54665">
    <property type="entry name" value="CO dehydrogenase molybdoprotein N-domain-like"/>
    <property type="match status" value="1"/>
</dbReference>
<evidence type="ECO:0000313" key="4">
    <source>
        <dbReference type="Proteomes" id="UP000035955"/>
    </source>
</evidence>
<dbReference type="InterPro" id="IPR016208">
    <property type="entry name" value="Ald_Oxase/xanthine_DH-like"/>
</dbReference>
<feature type="non-terminal residue" evidence="3">
    <location>
        <position position="122"/>
    </location>
</feature>
<dbReference type="PANTHER" id="PTHR11908:SF123">
    <property type="entry name" value="ALDEHYDE OXIDOREDUCTASE MOLYBDENUM-BINDING SUBUNIT PAOC"/>
    <property type="match status" value="1"/>
</dbReference>
<dbReference type="SMART" id="SM01008">
    <property type="entry name" value="Ald_Xan_dh_C"/>
    <property type="match status" value="1"/>
</dbReference>
<dbReference type="GO" id="GO:0005506">
    <property type="term" value="F:iron ion binding"/>
    <property type="evidence" value="ECO:0007669"/>
    <property type="project" value="InterPro"/>
</dbReference>
<evidence type="ECO:0000259" key="2">
    <source>
        <dbReference type="SMART" id="SM01008"/>
    </source>
</evidence>
<reference evidence="3 4" key="1">
    <citation type="submission" date="2015-03" db="EMBL/GenBank/DDBJ databases">
        <title>Genome sequencing of Methylobacterium variabile DSM 16961.</title>
        <authorList>
            <person name="Chaudhry V."/>
            <person name="Patil P.B."/>
        </authorList>
    </citation>
    <scope>NUCLEOTIDE SEQUENCE [LARGE SCALE GENOMIC DNA]</scope>
    <source>
        <strain evidence="3 4">DSM 16961</strain>
    </source>
</reference>
<protein>
    <recommendedName>
        <fullName evidence="2">Aldehyde oxidase/xanthine dehydrogenase a/b hammerhead domain-containing protein</fullName>
    </recommendedName>
</protein>
<proteinExistence type="predicted"/>
<dbReference type="PANTHER" id="PTHR11908">
    <property type="entry name" value="XANTHINE DEHYDROGENASE"/>
    <property type="match status" value="1"/>
</dbReference>
<name>A0A0J6UNX3_9HYPH</name>
<dbReference type="Proteomes" id="UP000035955">
    <property type="component" value="Unassembled WGS sequence"/>
</dbReference>
<dbReference type="AlphaFoldDB" id="A0A0J6UNX3"/>
<organism evidence="3 4">
    <name type="scientific">Methylobacterium variabile</name>
    <dbReference type="NCBI Taxonomy" id="298794"/>
    <lineage>
        <taxon>Bacteria</taxon>
        <taxon>Pseudomonadati</taxon>
        <taxon>Pseudomonadota</taxon>
        <taxon>Alphaproteobacteria</taxon>
        <taxon>Hyphomicrobiales</taxon>
        <taxon>Methylobacteriaceae</taxon>
        <taxon>Methylobacterium</taxon>
    </lineage>
</organism>
<feature type="domain" description="Aldehyde oxidase/xanthine dehydrogenase a/b hammerhead" evidence="2">
    <location>
        <begin position="34"/>
        <end position="122"/>
    </location>
</feature>
<comment type="caution">
    <text evidence="3">The sequence shown here is derived from an EMBL/GenBank/DDBJ whole genome shotgun (WGS) entry which is preliminary data.</text>
</comment>
<gene>
    <name evidence="3" type="ORF">VQ02_32590</name>
</gene>
<accession>A0A0J6UNX3</accession>
<keyword evidence="4" id="KW-1185">Reference proteome</keyword>
<evidence type="ECO:0000256" key="1">
    <source>
        <dbReference type="SAM" id="MobiDB-lite"/>
    </source>
</evidence>